<name>A0A396BZC6_BACFG</name>
<comment type="caution">
    <text evidence="2">The sequence shown here is derived from an EMBL/GenBank/DDBJ whole genome shotgun (WGS) entry which is preliminary data.</text>
</comment>
<reference evidence="2 3" key="1">
    <citation type="submission" date="2018-08" db="EMBL/GenBank/DDBJ databases">
        <title>A genome reference for cultivated species of the human gut microbiota.</title>
        <authorList>
            <person name="Zou Y."/>
            <person name="Xue W."/>
            <person name="Luo G."/>
        </authorList>
    </citation>
    <scope>NUCLEOTIDE SEQUENCE [LARGE SCALE GENOMIC DNA]</scope>
    <source>
        <strain evidence="2 3">AM18-6</strain>
    </source>
</reference>
<dbReference type="InterPro" id="IPR025536">
    <property type="entry name" value="DUF4422"/>
</dbReference>
<dbReference type="AlphaFoldDB" id="A0A396BZC6"/>
<accession>A0A396BZC6</accession>
<evidence type="ECO:0000313" key="3">
    <source>
        <dbReference type="Proteomes" id="UP000266644"/>
    </source>
</evidence>
<organism evidence="2 3">
    <name type="scientific">Bacteroides fragilis</name>
    <dbReference type="NCBI Taxonomy" id="817"/>
    <lineage>
        <taxon>Bacteria</taxon>
        <taxon>Pseudomonadati</taxon>
        <taxon>Bacteroidota</taxon>
        <taxon>Bacteroidia</taxon>
        <taxon>Bacteroidales</taxon>
        <taxon>Bacteroidaceae</taxon>
        <taxon>Bacteroides</taxon>
    </lineage>
</organism>
<proteinExistence type="predicted"/>
<sequence length="276" mass="32028">MNQIKVKILVACHKPDTVYSDDVYIPIHVGRAVSKFKEEMTYMIGDDTGDNISKKNPYYCELTAQYWAWKNLDCEYVGLCHYRRYFQDKITENYIKNKVDSGYDIVLVKPIHSKRNLGNRLVDATCLEDVYIFTEVFKKLHPSLYSNFIEHLGCNVLSPYNMFVANKSLFDEFASFQFELLEELEKYILPSNYSRMRRVYGYLSEVLLSFYIKMKGLKPCYLECVNMLGGALIDDNSFFRNSIVDVIYLLSNRSFSFDSINAIRAGLANDGITINS</sequence>
<dbReference type="Pfam" id="PF14393">
    <property type="entry name" value="DUF4422"/>
    <property type="match status" value="1"/>
</dbReference>
<evidence type="ECO:0000259" key="1">
    <source>
        <dbReference type="Pfam" id="PF14393"/>
    </source>
</evidence>
<feature type="domain" description="DUF4422" evidence="1">
    <location>
        <begin position="7"/>
        <end position="214"/>
    </location>
</feature>
<protein>
    <submittedName>
        <fullName evidence="2">DUF4422 domain-containing protein</fullName>
    </submittedName>
</protein>
<dbReference type="EMBL" id="QRJE01000025">
    <property type="protein sequence ID" value="RHH09120.1"/>
    <property type="molecule type" value="Genomic_DNA"/>
</dbReference>
<dbReference type="Proteomes" id="UP000266644">
    <property type="component" value="Unassembled WGS sequence"/>
</dbReference>
<dbReference type="RefSeq" id="WP_052510103.1">
    <property type="nucleotide sequence ID" value="NZ_CAEUHN010000001.1"/>
</dbReference>
<evidence type="ECO:0000313" key="2">
    <source>
        <dbReference type="EMBL" id="RHH09120.1"/>
    </source>
</evidence>
<gene>
    <name evidence="2" type="ORF">DW228_15505</name>
</gene>